<keyword evidence="3" id="KW-1185">Reference proteome</keyword>
<dbReference type="Proteomes" id="UP001597295">
    <property type="component" value="Unassembled WGS sequence"/>
</dbReference>
<dbReference type="CDD" id="cd03454">
    <property type="entry name" value="YdeM"/>
    <property type="match status" value="1"/>
</dbReference>
<dbReference type="Gene3D" id="3.10.129.10">
    <property type="entry name" value="Hotdog Thioesterase"/>
    <property type="match status" value="1"/>
</dbReference>
<organism evidence="2 3">
    <name type="scientific">Lacibacterium aquatile</name>
    <dbReference type="NCBI Taxonomy" id="1168082"/>
    <lineage>
        <taxon>Bacteria</taxon>
        <taxon>Pseudomonadati</taxon>
        <taxon>Pseudomonadota</taxon>
        <taxon>Alphaproteobacteria</taxon>
        <taxon>Rhodospirillales</taxon>
        <taxon>Rhodospirillaceae</taxon>
    </lineage>
</organism>
<evidence type="ECO:0000313" key="2">
    <source>
        <dbReference type="EMBL" id="MFD2262059.1"/>
    </source>
</evidence>
<evidence type="ECO:0000313" key="3">
    <source>
        <dbReference type="Proteomes" id="UP001597295"/>
    </source>
</evidence>
<feature type="domain" description="MaoC-like" evidence="1">
    <location>
        <begin position="22"/>
        <end position="117"/>
    </location>
</feature>
<dbReference type="InterPro" id="IPR029069">
    <property type="entry name" value="HotDog_dom_sf"/>
</dbReference>
<dbReference type="InterPro" id="IPR002539">
    <property type="entry name" value="MaoC-like_dom"/>
</dbReference>
<name>A0ABW5DNL2_9PROT</name>
<dbReference type="InterPro" id="IPR052342">
    <property type="entry name" value="MCH/BMMD"/>
</dbReference>
<reference evidence="3" key="1">
    <citation type="journal article" date="2019" name="Int. J. Syst. Evol. Microbiol.">
        <title>The Global Catalogue of Microorganisms (GCM) 10K type strain sequencing project: providing services to taxonomists for standard genome sequencing and annotation.</title>
        <authorList>
            <consortium name="The Broad Institute Genomics Platform"/>
            <consortium name="The Broad Institute Genome Sequencing Center for Infectious Disease"/>
            <person name="Wu L."/>
            <person name="Ma J."/>
        </authorList>
    </citation>
    <scope>NUCLEOTIDE SEQUENCE [LARGE SCALE GENOMIC DNA]</scope>
    <source>
        <strain evidence="3">CGMCC 1.19062</strain>
    </source>
</reference>
<comment type="caution">
    <text evidence="2">The sequence shown here is derived from an EMBL/GenBank/DDBJ whole genome shotgun (WGS) entry which is preliminary data.</text>
</comment>
<proteinExistence type="predicted"/>
<dbReference type="Pfam" id="PF01575">
    <property type="entry name" value="MaoC_dehydratas"/>
    <property type="match status" value="1"/>
</dbReference>
<protein>
    <submittedName>
        <fullName evidence="2">MaoC family dehydratase</fullName>
    </submittedName>
</protein>
<sequence>MQIDTGARHFDDLSEGQEFWTGGITLTEGMITDFAFLYDPQPFHIDRLAAEASVFKGLAASGFQTLCLSFRLIVQTGLLLGTNLAGTGMDEIRWHKPVRPGDTIRVRSTVKELKPSRSKSDRGSVTWFFETFNQADELVFSAYCTSIVLKRAIK</sequence>
<dbReference type="PANTHER" id="PTHR43664">
    <property type="entry name" value="MONOAMINE OXIDASE-RELATED"/>
    <property type="match status" value="1"/>
</dbReference>
<gene>
    <name evidence="2" type="ORF">ACFSM5_04105</name>
</gene>
<evidence type="ECO:0000259" key="1">
    <source>
        <dbReference type="Pfam" id="PF01575"/>
    </source>
</evidence>
<dbReference type="PANTHER" id="PTHR43664:SF1">
    <property type="entry name" value="BETA-METHYLMALYL-COA DEHYDRATASE"/>
    <property type="match status" value="1"/>
</dbReference>
<dbReference type="EMBL" id="JBHUIP010000003">
    <property type="protein sequence ID" value="MFD2262059.1"/>
    <property type="molecule type" value="Genomic_DNA"/>
</dbReference>
<dbReference type="RefSeq" id="WP_379874970.1">
    <property type="nucleotide sequence ID" value="NZ_JBHUIP010000003.1"/>
</dbReference>
<accession>A0ABW5DNL2</accession>
<dbReference type="SUPFAM" id="SSF54637">
    <property type="entry name" value="Thioesterase/thiol ester dehydrase-isomerase"/>
    <property type="match status" value="1"/>
</dbReference>